<accession>A0AAE3UCV1</accession>
<reference evidence="1" key="1">
    <citation type="submission" date="2023-05" db="EMBL/GenBank/DDBJ databases">
        <authorList>
            <person name="Zhang X."/>
        </authorList>
    </citation>
    <scope>NUCLEOTIDE SEQUENCE</scope>
    <source>
        <strain evidence="1">YF14B1</strain>
    </source>
</reference>
<sequence>MDLVVRYSAVLRYKKMGIGVLALIACYVCYPKVKNHYRHLPPLASDQLSIAITNSITNPFYQADTMLIQMPMWEYCGNDEHPEERIFPFYPKLSYESISLRLHLPIMSSSEFYDQIKENQIPESITNIDSLTQVWQSRYKNKVKISILAERLSFDKVKTYETYEWNGQKLSVEKYFSYEDKHWVSE</sequence>
<dbReference type="RefSeq" id="WP_313989030.1">
    <property type="nucleotide sequence ID" value="NZ_JASJOS010000024.1"/>
</dbReference>
<protein>
    <submittedName>
        <fullName evidence="1">Uncharacterized protein</fullName>
    </submittedName>
</protein>
<dbReference type="PROSITE" id="PS51257">
    <property type="entry name" value="PROKAR_LIPOPROTEIN"/>
    <property type="match status" value="1"/>
</dbReference>
<comment type="caution">
    <text evidence="1">The sequence shown here is derived from an EMBL/GenBank/DDBJ whole genome shotgun (WGS) entry which is preliminary data.</text>
</comment>
<dbReference type="Proteomes" id="UP001241110">
    <property type="component" value="Unassembled WGS sequence"/>
</dbReference>
<evidence type="ECO:0000313" key="2">
    <source>
        <dbReference type="Proteomes" id="UP001241110"/>
    </source>
</evidence>
<dbReference type="AlphaFoldDB" id="A0AAE3UCV1"/>
<evidence type="ECO:0000313" key="1">
    <source>
        <dbReference type="EMBL" id="MDJ1485883.1"/>
    </source>
</evidence>
<name>A0AAE3UCV1_9BACT</name>
<dbReference type="EMBL" id="JASJOS010000024">
    <property type="protein sequence ID" value="MDJ1485883.1"/>
    <property type="molecule type" value="Genomic_DNA"/>
</dbReference>
<gene>
    <name evidence="1" type="ORF">QNI16_35710</name>
</gene>
<proteinExistence type="predicted"/>
<organism evidence="1 2">
    <name type="scientific">Xanthocytophaga flava</name>
    <dbReference type="NCBI Taxonomy" id="3048013"/>
    <lineage>
        <taxon>Bacteria</taxon>
        <taxon>Pseudomonadati</taxon>
        <taxon>Bacteroidota</taxon>
        <taxon>Cytophagia</taxon>
        <taxon>Cytophagales</taxon>
        <taxon>Rhodocytophagaceae</taxon>
        <taxon>Xanthocytophaga</taxon>
    </lineage>
</organism>